<evidence type="ECO:0000256" key="2">
    <source>
        <dbReference type="ARBA" id="ARBA00004496"/>
    </source>
</evidence>
<dbReference type="InterPro" id="IPR009703">
    <property type="entry name" value="Selenoprotein_S"/>
</dbReference>
<organism evidence="12 13">
    <name type="scientific">Umbra pygmaea</name>
    <name type="common">Eastern mudminnow</name>
    <dbReference type="NCBI Taxonomy" id="75934"/>
    <lineage>
        <taxon>Eukaryota</taxon>
        <taxon>Metazoa</taxon>
        <taxon>Chordata</taxon>
        <taxon>Craniata</taxon>
        <taxon>Vertebrata</taxon>
        <taxon>Euteleostomi</taxon>
        <taxon>Actinopterygii</taxon>
        <taxon>Neopterygii</taxon>
        <taxon>Teleostei</taxon>
        <taxon>Protacanthopterygii</taxon>
        <taxon>Esociformes</taxon>
        <taxon>Umbridae</taxon>
        <taxon>Umbra</taxon>
    </lineage>
</organism>
<evidence type="ECO:0000256" key="1">
    <source>
        <dbReference type="ARBA" id="ARBA00004389"/>
    </source>
</evidence>
<keyword evidence="5 11" id="KW-0812">Transmembrane</keyword>
<dbReference type="Pfam" id="PF06936">
    <property type="entry name" value="Selenoprotein_S"/>
    <property type="match status" value="1"/>
</dbReference>
<comment type="subcellular location">
    <subcellularLocation>
        <location evidence="2">Cytoplasm</location>
    </subcellularLocation>
    <subcellularLocation>
        <location evidence="1">Endoplasmic reticulum membrane</location>
        <topology evidence="1">Single-pass membrane protein</topology>
    </subcellularLocation>
</comment>
<keyword evidence="6" id="KW-0256">Endoplasmic reticulum</keyword>
<evidence type="ECO:0000313" key="13">
    <source>
        <dbReference type="Proteomes" id="UP001557470"/>
    </source>
</evidence>
<evidence type="ECO:0000256" key="7">
    <source>
        <dbReference type="ARBA" id="ARBA00022933"/>
    </source>
</evidence>
<evidence type="ECO:0000256" key="10">
    <source>
        <dbReference type="SAM" id="MobiDB-lite"/>
    </source>
</evidence>
<evidence type="ECO:0000256" key="4">
    <source>
        <dbReference type="ARBA" id="ARBA00022490"/>
    </source>
</evidence>
<feature type="transmembrane region" description="Helical" evidence="11">
    <location>
        <begin position="44"/>
        <end position="62"/>
    </location>
</feature>
<reference evidence="12 13" key="1">
    <citation type="submission" date="2024-06" db="EMBL/GenBank/DDBJ databases">
        <authorList>
            <person name="Pan Q."/>
            <person name="Wen M."/>
            <person name="Jouanno E."/>
            <person name="Zahm M."/>
            <person name="Klopp C."/>
            <person name="Cabau C."/>
            <person name="Louis A."/>
            <person name="Berthelot C."/>
            <person name="Parey E."/>
            <person name="Roest Crollius H."/>
            <person name="Montfort J."/>
            <person name="Robinson-Rechavi M."/>
            <person name="Bouchez O."/>
            <person name="Lampietro C."/>
            <person name="Lopez Roques C."/>
            <person name="Donnadieu C."/>
            <person name="Postlethwait J."/>
            <person name="Bobe J."/>
            <person name="Verreycken H."/>
            <person name="Guiguen Y."/>
        </authorList>
    </citation>
    <scope>NUCLEOTIDE SEQUENCE [LARGE SCALE GENOMIC DNA]</scope>
    <source>
        <strain evidence="12">Up_M1</strain>
        <tissue evidence="12">Testis</tissue>
    </source>
</reference>
<keyword evidence="7" id="KW-0712">Selenocysteine</keyword>
<accession>A0ABD0XHV9</accession>
<sequence length="196" mass="22058">MDDGVTIEDEGGPEIQNIQIENQDLKNQDLNFLQETVGPLFAEYGWYLLFMCVGVYLLVQHLSKRRKGTSKSTSGPMLDPDEVAKRQQALEASRKRMQEELDAKAALFKERRQQLEEEKRQQKIEMHESMEAGKSYKGNLKNAQDTEEPSTSTAVLKPKKDKKPLRSSDYNPLSGDGVLPCSFRGPRRRGPTAGGG</sequence>
<dbReference type="PANTHER" id="PTHR28621">
    <property type="entry name" value="SELENOPROTEIN S"/>
    <property type="match status" value="1"/>
</dbReference>
<evidence type="ECO:0000256" key="9">
    <source>
        <dbReference type="ARBA" id="ARBA00023136"/>
    </source>
</evidence>
<keyword evidence="13" id="KW-1185">Reference proteome</keyword>
<comment type="similarity">
    <text evidence="3">Belongs to the selenoprotein S family.</text>
</comment>
<evidence type="ECO:0000256" key="3">
    <source>
        <dbReference type="ARBA" id="ARBA00011034"/>
    </source>
</evidence>
<keyword evidence="4" id="KW-0963">Cytoplasm</keyword>
<keyword evidence="9 11" id="KW-0472">Membrane</keyword>
<evidence type="ECO:0008006" key="14">
    <source>
        <dbReference type="Google" id="ProtNLM"/>
    </source>
</evidence>
<feature type="compositionally biased region" description="Basic and acidic residues" evidence="10">
    <location>
        <begin position="113"/>
        <end position="131"/>
    </location>
</feature>
<dbReference type="Gene3D" id="6.10.250.2950">
    <property type="match status" value="1"/>
</dbReference>
<gene>
    <name evidence="12" type="ORF">UPYG_G00087300</name>
</gene>
<proteinExistence type="inferred from homology"/>
<feature type="region of interest" description="Disordered" evidence="10">
    <location>
        <begin position="113"/>
        <end position="196"/>
    </location>
</feature>
<keyword evidence="8 11" id="KW-1133">Transmembrane helix</keyword>
<dbReference type="AlphaFoldDB" id="A0ABD0XHV9"/>
<protein>
    <recommendedName>
        <fullName evidence="14">Selenoprotein S</fullName>
    </recommendedName>
</protein>
<evidence type="ECO:0000256" key="11">
    <source>
        <dbReference type="SAM" id="Phobius"/>
    </source>
</evidence>
<feature type="region of interest" description="Disordered" evidence="10">
    <location>
        <begin position="66"/>
        <end position="97"/>
    </location>
</feature>
<evidence type="ECO:0000256" key="6">
    <source>
        <dbReference type="ARBA" id="ARBA00022824"/>
    </source>
</evidence>
<comment type="caution">
    <text evidence="12">The sequence shown here is derived from an EMBL/GenBank/DDBJ whole genome shotgun (WGS) entry which is preliminary data.</text>
</comment>
<dbReference type="EMBL" id="JAGEUA010000002">
    <property type="protein sequence ID" value="KAL1007477.1"/>
    <property type="molecule type" value="Genomic_DNA"/>
</dbReference>
<dbReference type="Proteomes" id="UP001557470">
    <property type="component" value="Unassembled WGS sequence"/>
</dbReference>
<evidence type="ECO:0000256" key="8">
    <source>
        <dbReference type="ARBA" id="ARBA00022989"/>
    </source>
</evidence>
<dbReference type="GO" id="GO:0005789">
    <property type="term" value="C:endoplasmic reticulum membrane"/>
    <property type="evidence" value="ECO:0007669"/>
    <property type="project" value="UniProtKB-SubCell"/>
</dbReference>
<name>A0ABD0XHV9_UMBPY</name>
<evidence type="ECO:0000256" key="5">
    <source>
        <dbReference type="ARBA" id="ARBA00022692"/>
    </source>
</evidence>
<evidence type="ECO:0000313" key="12">
    <source>
        <dbReference type="EMBL" id="KAL1007477.1"/>
    </source>
</evidence>
<dbReference type="PANTHER" id="PTHR28621:SF1">
    <property type="entry name" value="SELENOPROTEIN S"/>
    <property type="match status" value="1"/>
</dbReference>